<keyword evidence="3" id="KW-1185">Reference proteome</keyword>
<proteinExistence type="predicted"/>
<organism evidence="2 3">
    <name type="scientific">Rhodopirellula halodulae</name>
    <dbReference type="NCBI Taxonomy" id="2894198"/>
    <lineage>
        <taxon>Bacteria</taxon>
        <taxon>Pseudomonadati</taxon>
        <taxon>Planctomycetota</taxon>
        <taxon>Planctomycetia</taxon>
        <taxon>Pirellulales</taxon>
        <taxon>Pirellulaceae</taxon>
        <taxon>Rhodopirellula</taxon>
    </lineage>
</organism>
<keyword evidence="1" id="KW-0472">Membrane</keyword>
<name>A0ABS8NDI2_9BACT</name>
<gene>
    <name evidence="2" type="ORF">LOC71_04860</name>
</gene>
<comment type="caution">
    <text evidence="2">The sequence shown here is derived from an EMBL/GenBank/DDBJ whole genome shotgun (WGS) entry which is preliminary data.</text>
</comment>
<evidence type="ECO:0008006" key="4">
    <source>
        <dbReference type="Google" id="ProtNLM"/>
    </source>
</evidence>
<dbReference type="RefSeq" id="WP_230271824.1">
    <property type="nucleotide sequence ID" value="NZ_JAJKFW010000006.1"/>
</dbReference>
<evidence type="ECO:0000313" key="3">
    <source>
        <dbReference type="Proteomes" id="UP001430306"/>
    </source>
</evidence>
<keyword evidence="1" id="KW-0812">Transmembrane</keyword>
<dbReference type="Proteomes" id="UP001430306">
    <property type="component" value="Unassembled WGS sequence"/>
</dbReference>
<accession>A0ABS8NDI2</accession>
<reference evidence="2" key="1">
    <citation type="submission" date="2021-11" db="EMBL/GenBank/DDBJ databases">
        <title>Genome sequence.</title>
        <authorList>
            <person name="Sun Q."/>
        </authorList>
    </citation>
    <scope>NUCLEOTIDE SEQUENCE</scope>
    <source>
        <strain evidence="2">JC740</strain>
    </source>
</reference>
<keyword evidence="1" id="KW-1133">Transmembrane helix</keyword>
<feature type="transmembrane region" description="Helical" evidence="1">
    <location>
        <begin position="101"/>
        <end position="121"/>
    </location>
</feature>
<protein>
    <recommendedName>
        <fullName evidence="4">Transmembrane protein</fullName>
    </recommendedName>
</protein>
<sequence length="126" mass="12867">MSDENPYTTPLPDPVNRATTTVSAGANALQTSMLVLGVGASALLAGLVCWFCISAAAADTGYPALLLAFIVSPVANIVIALGCVAVCAIGSSRDGMMAAPAAFVAPFLSTVYVFYYVMFVIDVHGS</sequence>
<evidence type="ECO:0000256" key="1">
    <source>
        <dbReference type="SAM" id="Phobius"/>
    </source>
</evidence>
<feature type="transmembrane region" description="Helical" evidence="1">
    <location>
        <begin position="64"/>
        <end position="89"/>
    </location>
</feature>
<evidence type="ECO:0000313" key="2">
    <source>
        <dbReference type="EMBL" id="MCC9641594.1"/>
    </source>
</evidence>
<dbReference type="EMBL" id="JAJKFW010000006">
    <property type="protein sequence ID" value="MCC9641594.1"/>
    <property type="molecule type" value="Genomic_DNA"/>
</dbReference>
<feature type="transmembrane region" description="Helical" evidence="1">
    <location>
        <begin position="33"/>
        <end position="58"/>
    </location>
</feature>